<protein>
    <submittedName>
        <fullName evidence="1">Uncharacterized protein</fullName>
    </submittedName>
</protein>
<reference evidence="1" key="1">
    <citation type="submission" date="2023-07" db="EMBL/GenBank/DDBJ databases">
        <authorList>
            <person name="Kim M.K."/>
        </authorList>
    </citation>
    <scope>NUCLEOTIDE SEQUENCE</scope>
    <source>
        <strain evidence="1">M29</strain>
    </source>
</reference>
<keyword evidence="2" id="KW-1185">Reference proteome</keyword>
<proteinExistence type="predicted"/>
<evidence type="ECO:0000313" key="2">
    <source>
        <dbReference type="Proteomes" id="UP001167796"/>
    </source>
</evidence>
<organism evidence="1 2">
    <name type="scientific">Hymenobacter mellowenesis</name>
    <dbReference type="NCBI Taxonomy" id="3063995"/>
    <lineage>
        <taxon>Bacteria</taxon>
        <taxon>Pseudomonadati</taxon>
        <taxon>Bacteroidota</taxon>
        <taxon>Cytophagia</taxon>
        <taxon>Cytophagales</taxon>
        <taxon>Hymenobacteraceae</taxon>
        <taxon>Hymenobacter</taxon>
    </lineage>
</organism>
<dbReference type="EMBL" id="JAUQSX010000003">
    <property type="protein sequence ID" value="MDO7846133.1"/>
    <property type="molecule type" value="Genomic_DNA"/>
</dbReference>
<accession>A0ABT9A8G7</accession>
<sequence>MPSGSVLGAKAGGCLITNRKEVGSTERLLVRFCAEEQPDAGVLPLKNREKYGSASGLFSLSLGPEATVDNEV</sequence>
<evidence type="ECO:0000313" key="1">
    <source>
        <dbReference type="EMBL" id="MDO7846133.1"/>
    </source>
</evidence>
<name>A0ABT9A8G7_9BACT</name>
<comment type="caution">
    <text evidence="1">The sequence shown here is derived from an EMBL/GenBank/DDBJ whole genome shotgun (WGS) entry which is preliminary data.</text>
</comment>
<gene>
    <name evidence="1" type="ORF">Q5H92_07195</name>
</gene>
<dbReference type="RefSeq" id="WP_305010822.1">
    <property type="nucleotide sequence ID" value="NZ_JAUQSX010000003.1"/>
</dbReference>
<dbReference type="Proteomes" id="UP001167796">
    <property type="component" value="Unassembled WGS sequence"/>
</dbReference>